<dbReference type="AlphaFoldDB" id="A0A937W4L5"/>
<comment type="caution">
    <text evidence="3">The sequence shown here is derived from an EMBL/GenBank/DDBJ whole genome shotgun (WGS) entry which is preliminary data.</text>
</comment>
<dbReference type="PANTHER" id="PTHR43395:SF1">
    <property type="entry name" value="CHEMOTAXIS PROTEIN CHEA"/>
    <property type="match status" value="1"/>
</dbReference>
<evidence type="ECO:0000256" key="1">
    <source>
        <dbReference type="PROSITE-ProRule" id="PRU00169"/>
    </source>
</evidence>
<protein>
    <submittedName>
        <fullName evidence="3">Response regulator</fullName>
    </submittedName>
</protein>
<dbReference type="EMBL" id="VGLS01000541">
    <property type="protein sequence ID" value="MBM3225324.1"/>
    <property type="molecule type" value="Genomic_DNA"/>
</dbReference>
<dbReference type="Gene3D" id="3.40.50.2300">
    <property type="match status" value="1"/>
</dbReference>
<dbReference type="InterPro" id="IPR001789">
    <property type="entry name" value="Sig_transdc_resp-reg_receiver"/>
</dbReference>
<evidence type="ECO:0000259" key="2">
    <source>
        <dbReference type="PROSITE" id="PS50110"/>
    </source>
</evidence>
<feature type="domain" description="Response regulatory" evidence="2">
    <location>
        <begin position="1"/>
        <end position="82"/>
    </location>
</feature>
<dbReference type="GO" id="GO:0000160">
    <property type="term" value="P:phosphorelay signal transduction system"/>
    <property type="evidence" value="ECO:0007669"/>
    <property type="project" value="InterPro"/>
</dbReference>
<proteinExistence type="predicted"/>
<dbReference type="SUPFAM" id="SSF52172">
    <property type="entry name" value="CheY-like"/>
    <property type="match status" value="1"/>
</dbReference>
<dbReference type="Proteomes" id="UP000712673">
    <property type="component" value="Unassembled WGS sequence"/>
</dbReference>
<feature type="modified residue" description="4-aspartylphosphate" evidence="1">
    <location>
        <position position="15"/>
    </location>
</feature>
<organism evidence="3 4">
    <name type="scientific">Tectimicrobiota bacterium</name>
    <dbReference type="NCBI Taxonomy" id="2528274"/>
    <lineage>
        <taxon>Bacteria</taxon>
        <taxon>Pseudomonadati</taxon>
        <taxon>Nitrospinota/Tectimicrobiota group</taxon>
        <taxon>Candidatus Tectimicrobiota</taxon>
    </lineage>
</organism>
<name>A0A937W4L5_UNCTE</name>
<accession>A0A937W4L5</accession>
<reference evidence="3" key="1">
    <citation type="submission" date="2019-03" db="EMBL/GenBank/DDBJ databases">
        <title>Lake Tanganyika Metagenome-Assembled Genomes (MAGs).</title>
        <authorList>
            <person name="Tran P."/>
        </authorList>
    </citation>
    <scope>NUCLEOTIDE SEQUENCE</scope>
    <source>
        <strain evidence="3">K_DeepCast_65m_m2_066</strain>
    </source>
</reference>
<sequence length="91" mass="10072">MLQRATHPPDIILLDIEMPQMDGYELTATLRAQATYQHIPIIMLTSRAGDKHRQTAMAVGATAYLVKPYQDDILLAMIRRLVPRAGGITAA</sequence>
<dbReference type="InterPro" id="IPR051315">
    <property type="entry name" value="Bact_Chemotaxis_CheA"/>
</dbReference>
<gene>
    <name evidence="3" type="ORF">FJZ47_16185</name>
</gene>
<keyword evidence="1" id="KW-0597">Phosphoprotein</keyword>
<evidence type="ECO:0000313" key="3">
    <source>
        <dbReference type="EMBL" id="MBM3225324.1"/>
    </source>
</evidence>
<dbReference type="PANTHER" id="PTHR43395">
    <property type="entry name" value="SENSOR HISTIDINE KINASE CHEA"/>
    <property type="match status" value="1"/>
</dbReference>
<dbReference type="PROSITE" id="PS50110">
    <property type="entry name" value="RESPONSE_REGULATORY"/>
    <property type="match status" value="1"/>
</dbReference>
<dbReference type="InterPro" id="IPR011006">
    <property type="entry name" value="CheY-like_superfamily"/>
</dbReference>
<dbReference type="SMART" id="SM00448">
    <property type="entry name" value="REC"/>
    <property type="match status" value="1"/>
</dbReference>
<dbReference type="Pfam" id="PF00072">
    <property type="entry name" value="Response_reg"/>
    <property type="match status" value="1"/>
</dbReference>
<evidence type="ECO:0000313" key="4">
    <source>
        <dbReference type="Proteomes" id="UP000712673"/>
    </source>
</evidence>